<accession>A0A101RKI6</accession>
<protein>
    <submittedName>
        <fullName evidence="1">Uncharacterized protein</fullName>
    </submittedName>
</protein>
<name>A0A101RKI6_9ACTN</name>
<gene>
    <name evidence="1" type="ORF">AQJ46_48255</name>
</gene>
<reference evidence="1 2" key="1">
    <citation type="submission" date="2015-10" db="EMBL/GenBank/DDBJ databases">
        <title>Draft genome sequence of Streptomyces canus DSM 40017, type strain for the species Streptomyces canus.</title>
        <authorList>
            <person name="Ruckert C."/>
            <person name="Winkler A."/>
            <person name="Kalinowski J."/>
            <person name="Kampfer P."/>
            <person name="Glaeser S."/>
        </authorList>
    </citation>
    <scope>NUCLEOTIDE SEQUENCE [LARGE SCALE GENOMIC DNA]</scope>
    <source>
        <strain evidence="1 2">DSM 40017</strain>
    </source>
</reference>
<proteinExistence type="predicted"/>
<evidence type="ECO:0000313" key="1">
    <source>
        <dbReference type="EMBL" id="KUN57181.1"/>
    </source>
</evidence>
<sequence length="77" mass="7702">MGVVAGEDTAQAGFVGDDLAVEDRVAGELGEPGFGFRTCGTGQSRPVVVGAQFGEKLAPGEGFFSLDLVAEARVGGA</sequence>
<dbReference type="EMBL" id="LMWU01000077">
    <property type="protein sequence ID" value="KUN57181.1"/>
    <property type="molecule type" value="Genomic_DNA"/>
</dbReference>
<dbReference type="AlphaFoldDB" id="A0A101RKI6"/>
<dbReference type="Proteomes" id="UP000053669">
    <property type="component" value="Unassembled WGS sequence"/>
</dbReference>
<organism evidence="1 2">
    <name type="scientific">Streptomyces canus</name>
    <dbReference type="NCBI Taxonomy" id="58343"/>
    <lineage>
        <taxon>Bacteria</taxon>
        <taxon>Bacillati</taxon>
        <taxon>Actinomycetota</taxon>
        <taxon>Actinomycetes</taxon>
        <taxon>Kitasatosporales</taxon>
        <taxon>Streptomycetaceae</taxon>
        <taxon>Streptomyces</taxon>
        <taxon>Streptomyces aurantiacus group</taxon>
    </lineage>
</organism>
<comment type="caution">
    <text evidence="1">The sequence shown here is derived from an EMBL/GenBank/DDBJ whole genome shotgun (WGS) entry which is preliminary data.</text>
</comment>
<evidence type="ECO:0000313" key="2">
    <source>
        <dbReference type="Proteomes" id="UP000053669"/>
    </source>
</evidence>